<accession>B0N0P3</accession>
<comment type="caution">
    <text evidence="1">The sequence shown here is derived from an EMBL/GenBank/DDBJ whole genome shotgun (WGS) entry which is preliminary data.</text>
</comment>
<dbReference type="GO" id="GO:0005975">
    <property type="term" value="P:carbohydrate metabolic process"/>
    <property type="evidence" value="ECO:0007669"/>
    <property type="project" value="InterPro"/>
</dbReference>
<dbReference type="EMBL" id="ABFX02000002">
    <property type="protein sequence ID" value="EDS20132.1"/>
    <property type="molecule type" value="Genomic_DNA"/>
</dbReference>
<dbReference type="AlphaFoldDB" id="B0N0P3"/>
<dbReference type="InterPro" id="IPR016055">
    <property type="entry name" value="A-D-PHexomutase_a/b/a-I/II/III"/>
</dbReference>
<name>B0N0P3_9FIRM</name>
<evidence type="ECO:0000313" key="2">
    <source>
        <dbReference type="Proteomes" id="UP000005798"/>
    </source>
</evidence>
<dbReference type="Proteomes" id="UP000005798">
    <property type="component" value="Unassembled WGS sequence"/>
</dbReference>
<sequence>MEKKLTGEIIMTKYFGTDGFRGEANIDLTVEHAYKVGRYLG</sequence>
<organism evidence="1 2">
    <name type="scientific">Thomasclavelia ramosa DSM 1402</name>
    <dbReference type="NCBI Taxonomy" id="445974"/>
    <lineage>
        <taxon>Bacteria</taxon>
        <taxon>Bacillati</taxon>
        <taxon>Bacillota</taxon>
        <taxon>Erysipelotrichia</taxon>
        <taxon>Erysipelotrichales</taxon>
        <taxon>Coprobacillaceae</taxon>
        <taxon>Thomasclavelia</taxon>
    </lineage>
</organism>
<gene>
    <name evidence="1" type="ORF">CLORAM_00225</name>
</gene>
<dbReference type="SUPFAM" id="SSF53738">
    <property type="entry name" value="Phosphoglucomutase, first 3 domains"/>
    <property type="match status" value="1"/>
</dbReference>
<reference evidence="1" key="2">
    <citation type="submission" date="2014-06" db="EMBL/GenBank/DDBJ databases">
        <title>Draft genome sequence of Clostridium ramosum(DSM 1402).</title>
        <authorList>
            <person name="Sudarsanam P."/>
            <person name="Ley R."/>
            <person name="Guruge J."/>
            <person name="Turnbaugh P.J."/>
            <person name="Mahowald M."/>
            <person name="Liep D."/>
            <person name="Gordon J."/>
        </authorList>
    </citation>
    <scope>NUCLEOTIDE SEQUENCE</scope>
    <source>
        <strain evidence="1">DSM 1402</strain>
    </source>
</reference>
<keyword evidence="2" id="KW-1185">Reference proteome</keyword>
<dbReference type="GO" id="GO:0016868">
    <property type="term" value="F:intramolecular phosphotransferase activity"/>
    <property type="evidence" value="ECO:0007669"/>
    <property type="project" value="InterPro"/>
</dbReference>
<reference evidence="1" key="1">
    <citation type="submission" date="2007-11" db="EMBL/GenBank/DDBJ databases">
        <authorList>
            <person name="Fulton L."/>
            <person name="Clifton S."/>
            <person name="Fulton B."/>
            <person name="Xu J."/>
            <person name="Minx P."/>
            <person name="Pepin K.H."/>
            <person name="Johnson M."/>
            <person name="Thiruvilangam P."/>
            <person name="Bhonagiri V."/>
            <person name="Nash W.E."/>
            <person name="Mardis E.R."/>
            <person name="Wilson R.K."/>
        </authorList>
    </citation>
    <scope>NUCLEOTIDE SEQUENCE [LARGE SCALE GENOMIC DNA]</scope>
    <source>
        <strain evidence="1">DSM 1402</strain>
    </source>
</reference>
<evidence type="ECO:0000313" key="1">
    <source>
        <dbReference type="EMBL" id="EDS20132.1"/>
    </source>
</evidence>
<dbReference type="HOGENOM" id="CLU_219054_0_0_9"/>
<protein>
    <submittedName>
        <fullName evidence="1">Phosphoglucosamine mutase</fullName>
    </submittedName>
</protein>
<proteinExistence type="predicted"/>